<feature type="transmembrane region" description="Helical" evidence="1">
    <location>
        <begin position="61"/>
        <end position="79"/>
    </location>
</feature>
<feature type="transmembrane region" description="Helical" evidence="1">
    <location>
        <begin position="91"/>
        <end position="114"/>
    </location>
</feature>
<feature type="transmembrane region" description="Helical" evidence="1">
    <location>
        <begin position="35"/>
        <end position="55"/>
    </location>
</feature>
<name>A0AAP2GS25_9BACT</name>
<keyword evidence="1" id="KW-0812">Transmembrane</keyword>
<organism evidence="2 3">
    <name type="scientific">Chryseosolibacter histidini</name>
    <dbReference type="NCBI Taxonomy" id="2782349"/>
    <lineage>
        <taxon>Bacteria</taxon>
        <taxon>Pseudomonadati</taxon>
        <taxon>Bacteroidota</taxon>
        <taxon>Cytophagia</taxon>
        <taxon>Cytophagales</taxon>
        <taxon>Chryseotaleaceae</taxon>
        <taxon>Chryseosolibacter</taxon>
    </lineage>
</organism>
<evidence type="ECO:0000313" key="3">
    <source>
        <dbReference type="Proteomes" id="UP001319200"/>
    </source>
</evidence>
<keyword evidence="1" id="KW-0472">Membrane</keyword>
<dbReference type="EMBL" id="JAHESF010000045">
    <property type="protein sequence ID" value="MBT1700675.1"/>
    <property type="molecule type" value="Genomic_DNA"/>
</dbReference>
<dbReference type="RefSeq" id="WP_254169363.1">
    <property type="nucleotide sequence ID" value="NZ_JAHESF010000045.1"/>
</dbReference>
<evidence type="ECO:0000313" key="2">
    <source>
        <dbReference type="EMBL" id="MBT1700675.1"/>
    </source>
</evidence>
<dbReference type="Proteomes" id="UP001319200">
    <property type="component" value="Unassembled WGS sequence"/>
</dbReference>
<comment type="caution">
    <text evidence="2">The sequence shown here is derived from an EMBL/GenBank/DDBJ whole genome shotgun (WGS) entry which is preliminary data.</text>
</comment>
<feature type="transmembrane region" description="Helical" evidence="1">
    <location>
        <begin position="167"/>
        <end position="185"/>
    </location>
</feature>
<proteinExistence type="predicted"/>
<dbReference type="AlphaFoldDB" id="A0AAP2GS25"/>
<feature type="transmembrane region" description="Helical" evidence="1">
    <location>
        <begin position="144"/>
        <end position="161"/>
    </location>
</feature>
<accession>A0AAP2GS25</accession>
<sequence length="190" mass="21485">MKPGTENLSAQESLDLITDMIREAKGNIQQNAFHFLLWGWVVVSANLGMYTLAKIGYPRPYIVWLITIPAWIISFYVGYKRGKASRRRTHFDQISMWLWICFGVCIFTLIGFGYKLNHQLNPLIVTISVIPTFTSGLIIRFRPLMFGGVALWIFGIIGFLTPHALQPLVGATGIVCGYLIPGYMLQNRKA</sequence>
<reference evidence="2 3" key="1">
    <citation type="submission" date="2021-05" db="EMBL/GenBank/DDBJ databases">
        <title>A Polyphasic approach of four new species of the genus Ohtaekwangia: Ohtaekwangia histidinii sp. nov., Ohtaekwangia cretensis sp. nov., Ohtaekwangia indiensis sp. nov., Ohtaekwangia reichenbachii sp. nov. from diverse environment.</title>
        <authorList>
            <person name="Octaviana S."/>
        </authorList>
    </citation>
    <scope>NUCLEOTIDE SEQUENCE [LARGE SCALE GENOMIC DNA]</scope>
    <source>
        <strain evidence="2 3">PWU4</strain>
    </source>
</reference>
<evidence type="ECO:0000256" key="1">
    <source>
        <dbReference type="SAM" id="Phobius"/>
    </source>
</evidence>
<protein>
    <submittedName>
        <fullName evidence="2">Uncharacterized protein</fullName>
    </submittedName>
</protein>
<keyword evidence="3" id="KW-1185">Reference proteome</keyword>
<gene>
    <name evidence="2" type="ORF">KK083_27545</name>
</gene>
<keyword evidence="1" id="KW-1133">Transmembrane helix</keyword>